<comment type="caution">
    <text evidence="1">The sequence shown here is derived from an EMBL/GenBank/DDBJ whole genome shotgun (WGS) entry which is preliminary data.</text>
</comment>
<dbReference type="EMBL" id="CABMJJ010000011">
    <property type="protein sequence ID" value="VVC04756.1"/>
    <property type="molecule type" value="Genomic_DNA"/>
</dbReference>
<reference evidence="1 2" key="1">
    <citation type="submission" date="2019-08" db="EMBL/GenBank/DDBJ databases">
        <authorList>
            <person name="Vazquez-Campos X."/>
        </authorList>
    </citation>
    <scope>NUCLEOTIDE SEQUENCE [LARGE SCALE GENOMIC DNA]</scope>
    <source>
        <strain evidence="1">LFW-283_2</strain>
    </source>
</reference>
<dbReference type="Proteomes" id="UP000789941">
    <property type="component" value="Unassembled WGS sequence"/>
</dbReference>
<organism evidence="1 2">
    <name type="scientific">Candidatus Bilamarchaeum dharawalense</name>
    <dbReference type="NCBI Taxonomy" id="2885759"/>
    <lineage>
        <taxon>Archaea</taxon>
        <taxon>Candidatus Micrarchaeota</taxon>
        <taxon>Candidatus Micrarchaeia</taxon>
        <taxon>Candidatus Anstonellales</taxon>
        <taxon>Candidatus Bilamarchaeaceae</taxon>
        <taxon>Candidatus Bilamarchaeum</taxon>
    </lineage>
</organism>
<gene>
    <name evidence="1" type="ORF">LFW2832_01097</name>
</gene>
<sequence length="245" mass="27865">MKPTVEYVTLPTTQAAKMFSPNVEFVGKELRSITLTLPLLNPSDSYLIIRLPHESLKEMTQYIKTLPKNQQISFVYDWLMRNQNVALEKYQKNKAKQFTYDIIPLKLSRIIPSISLNSGNELGTKESPYLPTVNFSGSVSGKGKTKVVLPLVVHVEGVESSFHFKIDLKLIQLSKENITETSTTISHLVKGQIIKWAEERHIDTGSRDFKSALHETISTIGPNIREQIKKLKSRHSEWASYLDSH</sequence>
<proteinExistence type="predicted"/>
<dbReference type="AlphaFoldDB" id="A0A5E4LY79"/>
<evidence type="ECO:0000313" key="2">
    <source>
        <dbReference type="Proteomes" id="UP000789941"/>
    </source>
</evidence>
<accession>A0A5E4LY79</accession>
<name>A0A5E4LY79_9ARCH</name>
<evidence type="ECO:0000313" key="1">
    <source>
        <dbReference type="EMBL" id="VVC04756.1"/>
    </source>
</evidence>
<protein>
    <submittedName>
        <fullName evidence="1">Uncharacterized protein</fullName>
    </submittedName>
</protein>